<dbReference type="Pfam" id="PF00111">
    <property type="entry name" value="Fer2"/>
    <property type="match status" value="1"/>
</dbReference>
<dbReference type="InterPro" id="IPR017927">
    <property type="entry name" value="FAD-bd_FR_type"/>
</dbReference>
<dbReference type="SUPFAM" id="SSF50692">
    <property type="entry name" value="ADC-like"/>
    <property type="match status" value="1"/>
</dbReference>
<dbReference type="EMBL" id="FMSH01000327">
    <property type="protein sequence ID" value="SCU79731.1"/>
    <property type="molecule type" value="Genomic_DNA"/>
</dbReference>
<evidence type="ECO:0000256" key="2">
    <source>
        <dbReference type="ARBA" id="ARBA00022723"/>
    </source>
</evidence>
<keyword evidence="4" id="KW-0411">Iron-sulfur</keyword>
<dbReference type="GO" id="GO:0016491">
    <property type="term" value="F:oxidoreductase activity"/>
    <property type="evidence" value="ECO:0007669"/>
    <property type="project" value="InterPro"/>
</dbReference>
<evidence type="ECO:0000259" key="5">
    <source>
        <dbReference type="PROSITE" id="PS51085"/>
    </source>
</evidence>
<dbReference type="InterPro" id="IPR050612">
    <property type="entry name" value="Prok_Mopterin_Oxidored"/>
</dbReference>
<evidence type="ECO:0000256" key="1">
    <source>
        <dbReference type="ARBA" id="ARBA00010312"/>
    </source>
</evidence>
<dbReference type="RefSeq" id="WP_340527134.1">
    <property type="nucleotide sequence ID" value="NZ_FMSH01000327.1"/>
</dbReference>
<dbReference type="InterPro" id="IPR009010">
    <property type="entry name" value="Asp_de-COase-like_dom_sf"/>
</dbReference>
<dbReference type="InterPro" id="IPR039261">
    <property type="entry name" value="FNR_nucleotide-bd"/>
</dbReference>
<dbReference type="Gene3D" id="2.40.40.20">
    <property type="match status" value="1"/>
</dbReference>
<name>A0A1K0IWQ0_CUPNE</name>
<evidence type="ECO:0000259" key="7">
    <source>
        <dbReference type="PROSITE" id="PS51669"/>
    </source>
</evidence>
<sequence length="1157" mass="126233">MLASIQHEYKLLEVAMSEVEKKGFCTLCRSRCGTINVVSGDTLVAVHPDGEHPTGKAMCLKGKAAPELVHSAERLLHPMRRTNPKDAADPGWVRISWEEALAQIAARLIEARTTLGAESVAFAVTTPSGTALSDSIDWIERFVRLYGSPNICYATEICNWHKDFAHAFTFGCGMPTADYRNAELILLWGHNPANTWLSQAEAIGAGRAAGARLIVVDPRRTGLAEEADQWLRVKPGSDAALAMALANLLIEANAFDIDFVRQWTNGPLLVRKDNGALLRGRDIGLGQADAFVVWDACQRMAVPAGGQCHDPDRIALRGTFEVTVADRHDQATLLCQPAFELYAAECARYPADRAARLTWIPEGDIRHAASMIGAARRVAYHAWSGVGQHENATQAERAIACLYALTGSFDRRGGNRIYQKPPFNAVSRLDLLSPEQGCKALGLSERPLGPPAQGWITARDLYRAITDKKPYAVTTLIAFGTNPLLSQPDVAMGERALRALPFYVHCDLFENPSAMYADILLPVSTPWEREGLRIGFEVSAEAERLVQLRQRMVTPRGEARSDNEIVFALAERIGLQEEFFGASLEAGWDYMLAPMGLTVAALRSKPEGVRIPVEDTEMKYRVGTSARPFNTPTGLVELYSERLLAHGYSPLPGYQEASIEQEDAAQSAFPYVLTSAKNGYYCHSQQRGVASLRRKAMLPRLDISREAAAARDIRSGDPVRVSTPGGSALFTARIDPGLHPAVLVGEYGWWQRCDAMGQAPLAVRGADSVNFNGLIDAQRQDPVSGSSPLRAYRCSIERETAFDIRRRPWEGFRAFRVVTLRKEAADVTSVYMAPTDGGRLPDFLPGQHATIRLFIDGGRQEVIRSYSLTGPAVMADRQYYSISVRRAVARLANGELVSGRASSFINQQLSVGDVVELRAPGGTFVMPTRTARPLVLLAGGIGITPFINLLESLAGQPEPPRILLLYANQSGATHAFKRRIRELEAAIPTMSVVNYYDAPADGDIAGRDFHVHGRVSADAVPQALLALRPLIYMCGPVPMMTAFAEGIAARGVPRFDIHKEIFRSPAVAKIEHGQAFQVRFRKSGVIHRWRSEDGALLGFAEARGVRLPSGCRVGQCESCAVRIVSGSAHHLQGEVPDDPGVCLACQAVPASDLVIDA</sequence>
<feature type="domain" description="FAD-binding FR-type" evidence="6">
    <location>
        <begin position="810"/>
        <end position="927"/>
    </location>
</feature>
<dbReference type="SUPFAM" id="SSF52343">
    <property type="entry name" value="Ferredoxin reductase-like, C-terminal NADP-linked domain"/>
    <property type="match status" value="1"/>
</dbReference>
<dbReference type="InterPro" id="IPR006963">
    <property type="entry name" value="Mopterin_OxRdtase_4Fe-4S_dom"/>
</dbReference>
<proteinExistence type="inferred from homology"/>
<dbReference type="PROSITE" id="PS51085">
    <property type="entry name" value="2FE2S_FER_2"/>
    <property type="match status" value="1"/>
</dbReference>
<dbReference type="SUPFAM" id="SSF63380">
    <property type="entry name" value="Riboflavin synthase domain-like"/>
    <property type="match status" value="1"/>
</dbReference>
<dbReference type="CDD" id="cd06184">
    <property type="entry name" value="flavohem_like_fad_nad_binding"/>
    <property type="match status" value="1"/>
</dbReference>
<dbReference type="GO" id="GO:0051536">
    <property type="term" value="F:iron-sulfur cluster binding"/>
    <property type="evidence" value="ECO:0007669"/>
    <property type="project" value="UniProtKB-KW"/>
</dbReference>
<dbReference type="PANTHER" id="PTHR43742">
    <property type="entry name" value="TRIMETHYLAMINE-N-OXIDE REDUCTASE"/>
    <property type="match status" value="1"/>
</dbReference>
<reference evidence="8" key="1">
    <citation type="submission" date="2016-09" db="EMBL/GenBank/DDBJ databases">
        <authorList>
            <person name="Capua I."/>
            <person name="De Benedictis P."/>
            <person name="Joannis T."/>
            <person name="Lombin L.H."/>
            <person name="Cattoli G."/>
        </authorList>
    </citation>
    <scope>NUCLEOTIDE SEQUENCE</scope>
    <source>
        <strain evidence="8">B9</strain>
    </source>
</reference>
<keyword evidence="2" id="KW-0479">Metal-binding</keyword>
<dbReference type="Gene3D" id="2.20.25.90">
    <property type="entry name" value="ADC-like domains"/>
    <property type="match status" value="1"/>
</dbReference>
<dbReference type="Gene3D" id="3.30.2070.10">
    <property type="entry name" value="Formate dehydrogenase/DMSO reductase"/>
    <property type="match status" value="1"/>
</dbReference>
<evidence type="ECO:0000259" key="6">
    <source>
        <dbReference type="PROSITE" id="PS51384"/>
    </source>
</evidence>
<dbReference type="InterPro" id="IPR037949">
    <property type="entry name" value="MopB_CT_Acetylene-hydratase"/>
</dbReference>
<dbReference type="Gene3D" id="3.10.20.30">
    <property type="match status" value="1"/>
</dbReference>
<dbReference type="SUPFAM" id="SSF53706">
    <property type="entry name" value="Formate dehydrogenase/DMSO reductase, domains 1-3"/>
    <property type="match status" value="1"/>
</dbReference>
<dbReference type="InterPro" id="IPR006657">
    <property type="entry name" value="MoPterin_dinucl-bd_dom"/>
</dbReference>
<organism evidence="8">
    <name type="scientific">Cupriavidus necator</name>
    <name type="common">Alcaligenes eutrophus</name>
    <name type="synonym">Ralstonia eutropha</name>
    <dbReference type="NCBI Taxonomy" id="106590"/>
    <lineage>
        <taxon>Bacteria</taxon>
        <taxon>Pseudomonadati</taxon>
        <taxon>Pseudomonadota</taxon>
        <taxon>Betaproteobacteria</taxon>
        <taxon>Burkholderiales</taxon>
        <taxon>Burkholderiaceae</taxon>
        <taxon>Cupriavidus</taxon>
    </lineage>
</organism>
<evidence type="ECO:0000256" key="4">
    <source>
        <dbReference type="ARBA" id="ARBA00023014"/>
    </source>
</evidence>
<comment type="similarity">
    <text evidence="1">Belongs to the prokaryotic molybdopterin-containing oxidoreductase family.</text>
</comment>
<dbReference type="AlphaFoldDB" id="A0A1K0IWQ0"/>
<dbReference type="CDD" id="cd00207">
    <property type="entry name" value="fer2"/>
    <property type="match status" value="1"/>
</dbReference>
<dbReference type="InterPro" id="IPR001433">
    <property type="entry name" value="OxRdtase_FAD/NAD-bd"/>
</dbReference>
<dbReference type="Pfam" id="PF00384">
    <property type="entry name" value="Molybdopterin"/>
    <property type="match status" value="1"/>
</dbReference>
<protein>
    <submittedName>
        <fullName evidence="8">Ferredoxin:oxidoreductase FAD/NAD(P)-binding protein</fullName>
    </submittedName>
</protein>
<dbReference type="InterPro" id="IPR012675">
    <property type="entry name" value="Beta-grasp_dom_sf"/>
</dbReference>
<dbReference type="GO" id="GO:0043546">
    <property type="term" value="F:molybdopterin cofactor binding"/>
    <property type="evidence" value="ECO:0007669"/>
    <property type="project" value="InterPro"/>
</dbReference>
<dbReference type="InterPro" id="IPR001041">
    <property type="entry name" value="2Fe-2S_ferredoxin-type"/>
</dbReference>
<dbReference type="Gene3D" id="3.40.50.740">
    <property type="match status" value="2"/>
</dbReference>
<feature type="domain" description="4Fe-4S Mo/W bis-MGD-type" evidence="7">
    <location>
        <begin position="18"/>
        <end position="73"/>
    </location>
</feature>
<dbReference type="InterPro" id="IPR036010">
    <property type="entry name" value="2Fe-2S_ferredoxin-like_sf"/>
</dbReference>
<dbReference type="CDD" id="cd02781">
    <property type="entry name" value="MopB_CT_Acetylene-hydratase"/>
    <property type="match status" value="1"/>
</dbReference>
<dbReference type="SMART" id="SM00926">
    <property type="entry name" value="Molybdop_Fe4S4"/>
    <property type="match status" value="1"/>
</dbReference>
<dbReference type="PROSITE" id="PS51384">
    <property type="entry name" value="FAD_FR"/>
    <property type="match status" value="1"/>
</dbReference>
<evidence type="ECO:0000313" key="8">
    <source>
        <dbReference type="EMBL" id="SCU79731.1"/>
    </source>
</evidence>
<dbReference type="PRINTS" id="PR00406">
    <property type="entry name" value="CYTB5RDTASE"/>
</dbReference>
<dbReference type="Pfam" id="PF01568">
    <property type="entry name" value="Molydop_binding"/>
    <property type="match status" value="1"/>
</dbReference>
<dbReference type="PROSITE" id="PS51669">
    <property type="entry name" value="4FE4S_MOW_BIS_MGD"/>
    <property type="match status" value="1"/>
</dbReference>
<feature type="domain" description="2Fe-2S ferredoxin-type" evidence="5">
    <location>
        <begin position="1076"/>
        <end position="1157"/>
    </location>
</feature>
<dbReference type="SUPFAM" id="SSF54292">
    <property type="entry name" value="2Fe-2S ferredoxin-like"/>
    <property type="match status" value="1"/>
</dbReference>
<dbReference type="Gene3D" id="2.40.30.10">
    <property type="entry name" value="Translation factors"/>
    <property type="match status" value="1"/>
</dbReference>
<dbReference type="InterPro" id="IPR017938">
    <property type="entry name" value="Riboflavin_synthase-like_b-brl"/>
</dbReference>
<dbReference type="Gene3D" id="3.40.228.10">
    <property type="entry name" value="Dimethylsulfoxide Reductase, domain 2"/>
    <property type="match status" value="2"/>
</dbReference>
<dbReference type="Pfam" id="PF00175">
    <property type="entry name" value="NAD_binding_1"/>
    <property type="match status" value="1"/>
</dbReference>
<dbReference type="Gene3D" id="3.40.50.80">
    <property type="entry name" value="Nucleotide-binding domain of ferredoxin-NADP reductase (FNR) module"/>
    <property type="match status" value="1"/>
</dbReference>
<keyword evidence="3" id="KW-0408">Iron</keyword>
<dbReference type="Pfam" id="PF04879">
    <property type="entry name" value="Molybdop_Fe4S4"/>
    <property type="match status" value="1"/>
</dbReference>
<dbReference type="GO" id="GO:0046872">
    <property type="term" value="F:metal ion binding"/>
    <property type="evidence" value="ECO:0007669"/>
    <property type="project" value="UniProtKB-KW"/>
</dbReference>
<gene>
    <name evidence="8" type="ORF">CNECB9_3930011</name>
</gene>
<dbReference type="GO" id="GO:0018818">
    <property type="term" value="F:acetylene hydratase activity"/>
    <property type="evidence" value="ECO:0007669"/>
    <property type="project" value="InterPro"/>
</dbReference>
<evidence type="ECO:0000256" key="3">
    <source>
        <dbReference type="ARBA" id="ARBA00023004"/>
    </source>
</evidence>
<dbReference type="InterPro" id="IPR006656">
    <property type="entry name" value="Mopterin_OxRdtase"/>
</dbReference>
<accession>A0A1K0IWQ0</accession>